<evidence type="ECO:0000256" key="1">
    <source>
        <dbReference type="SAM" id="MobiDB-lite"/>
    </source>
</evidence>
<dbReference type="EMBL" id="FRCA01000001">
    <property type="protein sequence ID" value="SHL40995.1"/>
    <property type="molecule type" value="Genomic_DNA"/>
</dbReference>
<reference evidence="2 5" key="2">
    <citation type="submission" date="2019-07" db="EMBL/GenBank/DDBJ databases">
        <title>Whole genome shotgun sequence of Halomonas cupida NBRC 102219.</title>
        <authorList>
            <person name="Hosoyama A."/>
            <person name="Uohara A."/>
            <person name="Ohji S."/>
            <person name="Ichikawa N."/>
        </authorList>
    </citation>
    <scope>NUCLEOTIDE SEQUENCE [LARGE SCALE GENOMIC DNA]</scope>
    <source>
        <strain evidence="2 5">NBRC 102219</strain>
    </source>
</reference>
<feature type="compositionally biased region" description="Low complexity" evidence="1">
    <location>
        <begin position="195"/>
        <end position="205"/>
    </location>
</feature>
<reference evidence="3 4" key="1">
    <citation type="submission" date="2016-11" db="EMBL/GenBank/DDBJ databases">
        <authorList>
            <person name="Jaros S."/>
            <person name="Januszkiewicz K."/>
            <person name="Wedrychowicz H."/>
        </authorList>
    </citation>
    <scope>NUCLEOTIDE SEQUENCE [LARGE SCALE GENOMIC DNA]</scope>
    <source>
        <strain evidence="3 4">DSM 4740</strain>
    </source>
</reference>
<dbReference type="EMBL" id="BJXU01000012">
    <property type="protein sequence ID" value="GEN22421.1"/>
    <property type="molecule type" value="Genomic_DNA"/>
</dbReference>
<name>A0A1M7AEE6_9GAMM</name>
<dbReference type="OrthoDB" id="6182244at2"/>
<evidence type="ECO:0000313" key="5">
    <source>
        <dbReference type="Proteomes" id="UP000321726"/>
    </source>
</evidence>
<proteinExistence type="predicted"/>
<protein>
    <submittedName>
        <fullName evidence="3">LPS-assembly lipoprotein</fullName>
    </submittedName>
</protein>
<dbReference type="Gene3D" id="3.30.160.150">
    <property type="entry name" value="Lipoprotein like domain"/>
    <property type="match status" value="1"/>
</dbReference>
<keyword evidence="3" id="KW-0449">Lipoprotein</keyword>
<dbReference type="RefSeq" id="WP_073433401.1">
    <property type="nucleotide sequence ID" value="NZ_BJXU01000012.1"/>
</dbReference>
<sequence length="224" mass="23652">MLQRRQLLSLSLTAGIALTLVGCGFHLRGLGDDVLGLDSLAIAGPGAESPFAEQLTERLEAQGTRVDANAPLRLNLSPEDSFVRRDGVLDSGSRDETLVLTIPYSIQRSSDSAYLVSRENLEATDYYIVEDGNLLSRDDLREDALDRARSNAVRQMIERLRALPQGGAVEPGSSAQPPAEPSPAESSSIDGGNGTTVNTITTPGVSSTPLQTSGSEQSAGSVNE</sequence>
<accession>A0A1M7AEE6</accession>
<gene>
    <name evidence="2" type="ORF">HCU01_03700</name>
    <name evidence="3" type="ORF">SAMN05660971_00477</name>
</gene>
<organism evidence="3 4">
    <name type="scientific">Halomonas cupida</name>
    <dbReference type="NCBI Taxonomy" id="44933"/>
    <lineage>
        <taxon>Bacteria</taxon>
        <taxon>Pseudomonadati</taxon>
        <taxon>Pseudomonadota</taxon>
        <taxon>Gammaproteobacteria</taxon>
        <taxon>Oceanospirillales</taxon>
        <taxon>Halomonadaceae</taxon>
        <taxon>Halomonas</taxon>
    </lineage>
</organism>
<dbReference type="PROSITE" id="PS51257">
    <property type="entry name" value="PROKAR_LIPOPROTEIN"/>
    <property type="match status" value="1"/>
</dbReference>
<evidence type="ECO:0000313" key="3">
    <source>
        <dbReference type="EMBL" id="SHL40995.1"/>
    </source>
</evidence>
<dbReference type="AlphaFoldDB" id="A0A1M7AEE6"/>
<feature type="compositionally biased region" description="Low complexity" evidence="1">
    <location>
        <begin position="170"/>
        <end position="188"/>
    </location>
</feature>
<dbReference type="Proteomes" id="UP000184123">
    <property type="component" value="Unassembled WGS sequence"/>
</dbReference>
<dbReference type="STRING" id="44933.SAMN05660971_00477"/>
<dbReference type="GO" id="GO:0043165">
    <property type="term" value="P:Gram-negative-bacterium-type cell outer membrane assembly"/>
    <property type="evidence" value="ECO:0007669"/>
    <property type="project" value="InterPro"/>
</dbReference>
<dbReference type="Proteomes" id="UP000321726">
    <property type="component" value="Unassembled WGS sequence"/>
</dbReference>
<evidence type="ECO:0000313" key="2">
    <source>
        <dbReference type="EMBL" id="GEN22421.1"/>
    </source>
</evidence>
<dbReference type="GO" id="GO:0019867">
    <property type="term" value="C:outer membrane"/>
    <property type="evidence" value="ECO:0007669"/>
    <property type="project" value="InterPro"/>
</dbReference>
<keyword evidence="5" id="KW-1185">Reference proteome</keyword>
<dbReference type="InterPro" id="IPR007485">
    <property type="entry name" value="LPS_assembly_LptE"/>
</dbReference>
<evidence type="ECO:0000313" key="4">
    <source>
        <dbReference type="Proteomes" id="UP000184123"/>
    </source>
</evidence>
<feature type="region of interest" description="Disordered" evidence="1">
    <location>
        <begin position="163"/>
        <end position="224"/>
    </location>
</feature>
<feature type="compositionally biased region" description="Polar residues" evidence="1">
    <location>
        <begin position="206"/>
        <end position="224"/>
    </location>
</feature>
<dbReference type="Pfam" id="PF04390">
    <property type="entry name" value="LptE"/>
    <property type="match status" value="1"/>
</dbReference>